<accession>A0A1W6SLI7</accession>
<dbReference type="Proteomes" id="UP000012179">
    <property type="component" value="Chromosome"/>
</dbReference>
<dbReference type="PANTHER" id="PTHR34472">
    <property type="entry name" value="SULFUR CARRIER PROTEIN THIS"/>
    <property type="match status" value="1"/>
</dbReference>
<dbReference type="InterPro" id="IPR012675">
    <property type="entry name" value="Beta-grasp_dom_sf"/>
</dbReference>
<dbReference type="EMBL" id="CP021106">
    <property type="protein sequence ID" value="ARO86688.1"/>
    <property type="molecule type" value="Genomic_DNA"/>
</dbReference>
<sequence length="81" mass="8692">MIQLIINGQPQCFPPSGQARPPKSDQGDATLNITQLLAHMALQGKRIAIERNGEIVPRSKFDEQVLTDGDKLEIVVAVGGG</sequence>
<gene>
    <name evidence="2" type="ORF">EBAPG3_002245</name>
</gene>
<dbReference type="KEGG" id="nlc:EBAPG3_002245"/>
<dbReference type="InterPro" id="IPR016155">
    <property type="entry name" value="Mopterin_synth/thiamin_S_b"/>
</dbReference>
<organism evidence="2 3">
    <name type="scientific">Nitrosospira lacus</name>
    <dbReference type="NCBI Taxonomy" id="1288494"/>
    <lineage>
        <taxon>Bacteria</taxon>
        <taxon>Pseudomonadati</taxon>
        <taxon>Pseudomonadota</taxon>
        <taxon>Betaproteobacteria</taxon>
        <taxon>Nitrosomonadales</taxon>
        <taxon>Nitrosomonadaceae</taxon>
        <taxon>Nitrosospira</taxon>
    </lineage>
</organism>
<keyword evidence="3" id="KW-1185">Reference proteome</keyword>
<feature type="region of interest" description="Disordered" evidence="1">
    <location>
        <begin position="7"/>
        <end position="27"/>
    </location>
</feature>
<evidence type="ECO:0000313" key="3">
    <source>
        <dbReference type="Proteomes" id="UP000012179"/>
    </source>
</evidence>
<evidence type="ECO:0000256" key="1">
    <source>
        <dbReference type="SAM" id="MobiDB-lite"/>
    </source>
</evidence>
<dbReference type="NCBIfam" id="TIGR01683">
    <property type="entry name" value="thiS"/>
    <property type="match status" value="1"/>
</dbReference>
<dbReference type="PANTHER" id="PTHR34472:SF1">
    <property type="entry name" value="SULFUR CARRIER PROTEIN THIS"/>
    <property type="match status" value="1"/>
</dbReference>
<dbReference type="InterPro" id="IPR003749">
    <property type="entry name" value="ThiS/MoaD-like"/>
</dbReference>
<dbReference type="InterPro" id="IPR010035">
    <property type="entry name" value="Thi_S"/>
</dbReference>
<dbReference type="RefSeq" id="WP_004175541.1">
    <property type="nucleotide sequence ID" value="NZ_CP021106.3"/>
</dbReference>
<name>A0A1W6SLI7_9PROT</name>
<dbReference type="AlphaFoldDB" id="A0A1W6SLI7"/>
<dbReference type="SUPFAM" id="SSF54285">
    <property type="entry name" value="MoaD/ThiS"/>
    <property type="match status" value="1"/>
</dbReference>
<reference evidence="2 3" key="1">
    <citation type="journal article" date="2015" name="Int. J. Syst. Evol. Microbiol.">
        <title>Nitrosospira lacus sp. nov., a psychrotolerant, ammonia-oxidizing bacterium from sandy lake sediment.</title>
        <authorList>
            <person name="Urakawa H."/>
            <person name="Garcia J.C."/>
            <person name="Nielsen J.L."/>
            <person name="Le V.Q."/>
            <person name="Kozlowski J.A."/>
            <person name="Stein L.Y."/>
            <person name="Lim C.K."/>
            <person name="Pommerening-Roser A."/>
            <person name="Martens-Habbena W."/>
            <person name="Stahl D.A."/>
            <person name="Klotz M.G."/>
        </authorList>
    </citation>
    <scope>NUCLEOTIDE SEQUENCE [LARGE SCALE GENOMIC DNA]</scope>
    <source>
        <strain evidence="2 3">APG3</strain>
    </source>
</reference>
<dbReference type="CDD" id="cd00565">
    <property type="entry name" value="Ubl_ThiS"/>
    <property type="match status" value="1"/>
</dbReference>
<dbReference type="eggNOG" id="COG2104">
    <property type="taxonomic scope" value="Bacteria"/>
</dbReference>
<proteinExistence type="predicted"/>
<dbReference type="Pfam" id="PF02597">
    <property type="entry name" value="ThiS"/>
    <property type="match status" value="1"/>
</dbReference>
<dbReference type="OrthoDB" id="9800283at2"/>
<evidence type="ECO:0000313" key="2">
    <source>
        <dbReference type="EMBL" id="ARO86688.1"/>
    </source>
</evidence>
<protein>
    <submittedName>
        <fullName evidence="2">Thiamine biosynthesis protein ThiS</fullName>
    </submittedName>
</protein>
<dbReference type="Gene3D" id="3.10.20.30">
    <property type="match status" value="1"/>
</dbReference>